<dbReference type="EMBL" id="BMKW01000010">
    <property type="protein sequence ID" value="GGJ29944.1"/>
    <property type="molecule type" value="Genomic_DNA"/>
</dbReference>
<evidence type="ECO:0000313" key="5">
    <source>
        <dbReference type="Proteomes" id="UP000661507"/>
    </source>
</evidence>
<dbReference type="Gene3D" id="3.10.129.10">
    <property type="entry name" value="Hotdog Thioesterase"/>
    <property type="match status" value="1"/>
</dbReference>
<sequence length="156" mass="17450">MSESEPNTSDNIHRYNLRVYFEDTDAGGMAYHARYLHWAERARTESLRAIGLPHQFMMERHNALLVVRRIEVEYWRPARLDDLVVVETAILRVTGVQIMLSQTVRAAAEDGGGGERLAGLKVGLVCVGRGSLKPVALPEPWRSVLQGLVVAEATRD</sequence>
<dbReference type="Pfam" id="PF03061">
    <property type="entry name" value="4HBT"/>
    <property type="match status" value="1"/>
</dbReference>
<dbReference type="Proteomes" id="UP000661507">
    <property type="component" value="Unassembled WGS sequence"/>
</dbReference>
<dbReference type="PANTHER" id="PTHR31793:SF37">
    <property type="entry name" value="ACYL-COA THIOESTER HYDROLASE YBGC"/>
    <property type="match status" value="1"/>
</dbReference>
<keyword evidence="5" id="KW-1185">Reference proteome</keyword>
<reference evidence="4" key="1">
    <citation type="journal article" date="2014" name="Int. J. Syst. Evol. Microbiol.">
        <title>Complete genome sequence of Corynebacterium casei LMG S-19264T (=DSM 44701T), isolated from a smear-ripened cheese.</title>
        <authorList>
            <consortium name="US DOE Joint Genome Institute (JGI-PGF)"/>
            <person name="Walter F."/>
            <person name="Albersmeier A."/>
            <person name="Kalinowski J."/>
            <person name="Ruckert C."/>
        </authorList>
    </citation>
    <scope>NUCLEOTIDE SEQUENCE</scope>
    <source>
        <strain evidence="4">CGMCC 1.3617</strain>
    </source>
</reference>
<protein>
    <submittedName>
        <fullName evidence="4">Acyl-CoA thioesterase YbgC</fullName>
    </submittedName>
</protein>
<dbReference type="RefSeq" id="WP_229681463.1">
    <property type="nucleotide sequence ID" value="NZ_BMKW01000010.1"/>
</dbReference>
<organism evidence="4 5">
    <name type="scientific">Neoroseomonas lacus</name>
    <dbReference type="NCBI Taxonomy" id="287609"/>
    <lineage>
        <taxon>Bacteria</taxon>
        <taxon>Pseudomonadati</taxon>
        <taxon>Pseudomonadota</taxon>
        <taxon>Alphaproteobacteria</taxon>
        <taxon>Acetobacterales</taxon>
        <taxon>Acetobacteraceae</taxon>
        <taxon>Neoroseomonas</taxon>
    </lineage>
</organism>
<evidence type="ECO:0000256" key="1">
    <source>
        <dbReference type="ARBA" id="ARBA00005953"/>
    </source>
</evidence>
<gene>
    <name evidence="4" type="primary">ybgC</name>
    <name evidence="4" type="ORF">GCM10011320_41730</name>
</gene>
<keyword evidence="2" id="KW-0378">Hydrolase</keyword>
<comment type="similarity">
    <text evidence="1">Belongs to the 4-hydroxybenzoyl-CoA thioesterase family.</text>
</comment>
<dbReference type="FunFam" id="3.10.129.10:FF:000004">
    <property type="entry name" value="Tol-pal system-associated acyl-CoA thioesterase"/>
    <property type="match status" value="1"/>
</dbReference>
<dbReference type="PIRSF" id="PIRSF003230">
    <property type="entry name" value="YbgC"/>
    <property type="match status" value="1"/>
</dbReference>
<accession>A0A917KXR8</accession>
<dbReference type="CDD" id="cd00586">
    <property type="entry name" value="4HBT"/>
    <property type="match status" value="1"/>
</dbReference>
<proteinExistence type="inferred from homology"/>
<name>A0A917KXR8_9PROT</name>
<dbReference type="InterPro" id="IPR050563">
    <property type="entry name" value="4-hydroxybenzoyl-CoA_TE"/>
</dbReference>
<dbReference type="SUPFAM" id="SSF54637">
    <property type="entry name" value="Thioesterase/thiol ester dehydrase-isomerase"/>
    <property type="match status" value="1"/>
</dbReference>
<evidence type="ECO:0000313" key="4">
    <source>
        <dbReference type="EMBL" id="GGJ29944.1"/>
    </source>
</evidence>
<reference evidence="4" key="2">
    <citation type="submission" date="2020-09" db="EMBL/GenBank/DDBJ databases">
        <authorList>
            <person name="Sun Q."/>
            <person name="Zhou Y."/>
        </authorList>
    </citation>
    <scope>NUCLEOTIDE SEQUENCE</scope>
    <source>
        <strain evidence="4">CGMCC 1.3617</strain>
    </source>
</reference>
<dbReference type="InterPro" id="IPR006683">
    <property type="entry name" value="Thioestr_dom"/>
</dbReference>
<dbReference type="AlphaFoldDB" id="A0A917KXR8"/>
<evidence type="ECO:0000259" key="3">
    <source>
        <dbReference type="Pfam" id="PF03061"/>
    </source>
</evidence>
<dbReference type="InterPro" id="IPR029069">
    <property type="entry name" value="HotDog_dom_sf"/>
</dbReference>
<comment type="caution">
    <text evidence="4">The sequence shown here is derived from an EMBL/GenBank/DDBJ whole genome shotgun (WGS) entry which is preliminary data.</text>
</comment>
<dbReference type="PANTHER" id="PTHR31793">
    <property type="entry name" value="4-HYDROXYBENZOYL-COA THIOESTERASE FAMILY MEMBER"/>
    <property type="match status" value="1"/>
</dbReference>
<evidence type="ECO:0000256" key="2">
    <source>
        <dbReference type="ARBA" id="ARBA00022801"/>
    </source>
</evidence>
<dbReference type="InterPro" id="IPR006684">
    <property type="entry name" value="YbgC/YbaW"/>
</dbReference>
<feature type="domain" description="Thioesterase" evidence="3">
    <location>
        <begin position="27"/>
        <end position="107"/>
    </location>
</feature>
<dbReference type="NCBIfam" id="TIGR00051">
    <property type="entry name" value="YbgC/FadM family acyl-CoA thioesterase"/>
    <property type="match status" value="1"/>
</dbReference>
<dbReference type="GO" id="GO:0047617">
    <property type="term" value="F:fatty acyl-CoA hydrolase activity"/>
    <property type="evidence" value="ECO:0007669"/>
    <property type="project" value="TreeGrafter"/>
</dbReference>